<dbReference type="SUPFAM" id="SSF56634">
    <property type="entry name" value="Heme-dependent catalase-like"/>
    <property type="match status" value="1"/>
</dbReference>
<evidence type="ECO:0000259" key="1">
    <source>
        <dbReference type="SMART" id="SM01060"/>
    </source>
</evidence>
<dbReference type="Gene3D" id="2.40.180.10">
    <property type="entry name" value="Catalase core domain"/>
    <property type="match status" value="1"/>
</dbReference>
<dbReference type="InterPro" id="IPR011614">
    <property type="entry name" value="Catalase_core"/>
</dbReference>
<dbReference type="SMART" id="SM01060">
    <property type="entry name" value="Catalase"/>
    <property type="match status" value="1"/>
</dbReference>
<comment type="caution">
    <text evidence="2">The sequence shown here is derived from an EMBL/GenBank/DDBJ whole genome shotgun (WGS) entry which is preliminary data.</text>
</comment>
<name>A0A2T1E8W1_9CYAN</name>
<dbReference type="PANTHER" id="PTHR36195">
    <property type="entry name" value="DOMAIN PROTEIN, PUTATIVE (AFU_ORTHOLOGUE AFUA_5G01990)-RELATED-RELATED"/>
    <property type="match status" value="1"/>
</dbReference>
<reference evidence="3" key="1">
    <citation type="submission" date="2018-02" db="EMBL/GenBank/DDBJ databases">
        <authorList>
            <person name="Moore K."/>
            <person name="Momper L."/>
        </authorList>
    </citation>
    <scope>NUCLEOTIDE SEQUENCE [LARGE SCALE GENOMIC DNA]</scope>
    <source>
        <strain evidence="3">ULC18</strain>
    </source>
</reference>
<dbReference type="GO" id="GO:0020037">
    <property type="term" value="F:heme binding"/>
    <property type="evidence" value="ECO:0007669"/>
    <property type="project" value="InterPro"/>
</dbReference>
<organism evidence="2 3">
    <name type="scientific">Stenomitos frigidus ULC18</name>
    <dbReference type="NCBI Taxonomy" id="2107698"/>
    <lineage>
        <taxon>Bacteria</taxon>
        <taxon>Bacillati</taxon>
        <taxon>Cyanobacteriota</taxon>
        <taxon>Cyanophyceae</taxon>
        <taxon>Leptolyngbyales</taxon>
        <taxon>Leptolyngbyaceae</taxon>
        <taxon>Stenomitos</taxon>
    </lineage>
</organism>
<dbReference type="RefSeq" id="WP_106256575.1">
    <property type="nucleotide sequence ID" value="NZ_CAWNSW010000152.1"/>
</dbReference>
<sequence length="340" mass="39279">MKNQVQNLELGQEYPTTDEAEAIQTIIKIHVESFLNRNTRPVKRTEHPKHHGCVSAEFTIAADVPASLKVGIFSQPRVFPAWIRFSNAQEQDDQKFDSRGMAIKLMDVPGKKVLDDEQGTQDFVMINYPLFFIRDLTDYVDFFSALQKASLPIRFFLPSLNPRTWRLRELWIAGSTISQNVRNPLLTQYWSTTPYKLGDRAIKFSAKPVGTATGGLLWVRTENYLRQSMIESLQGSSGMMFDFLVQVQTDPVQMPIEDPTRHWNSPWIKVATIRIPPQTFDSEEQMTFCENLSYTPWHTLPEHQPLGAINRARRQTYHMLSNLRHELNHRPPQEPLPKKS</sequence>
<dbReference type="CDD" id="cd08152">
    <property type="entry name" value="y4iL_like"/>
    <property type="match status" value="1"/>
</dbReference>
<feature type="domain" description="Catalase core" evidence="1">
    <location>
        <begin position="16"/>
        <end position="338"/>
    </location>
</feature>
<protein>
    <submittedName>
        <fullName evidence="2">Catalase</fullName>
    </submittedName>
</protein>
<evidence type="ECO:0000313" key="3">
    <source>
        <dbReference type="Proteomes" id="UP000239576"/>
    </source>
</evidence>
<dbReference type="Pfam" id="PF00199">
    <property type="entry name" value="Catalase"/>
    <property type="match status" value="1"/>
</dbReference>
<dbReference type="OrthoDB" id="336698at2"/>
<accession>A0A2T1E8W1</accession>
<dbReference type="EMBL" id="PVWK01000064">
    <property type="protein sequence ID" value="PSB29189.1"/>
    <property type="molecule type" value="Genomic_DNA"/>
</dbReference>
<dbReference type="Proteomes" id="UP000239576">
    <property type="component" value="Unassembled WGS sequence"/>
</dbReference>
<gene>
    <name evidence="2" type="ORF">C7B82_12200</name>
</gene>
<evidence type="ECO:0000313" key="2">
    <source>
        <dbReference type="EMBL" id="PSB29189.1"/>
    </source>
</evidence>
<dbReference type="PANTHER" id="PTHR36195:SF4">
    <property type="entry name" value="DOMAIN PROTEIN, PUTATIVE (AFU_ORTHOLOGUE AFUA_5G01990)-RELATED"/>
    <property type="match status" value="1"/>
</dbReference>
<proteinExistence type="predicted"/>
<dbReference type="InterPro" id="IPR020835">
    <property type="entry name" value="Catalase_sf"/>
</dbReference>
<dbReference type="GO" id="GO:0004096">
    <property type="term" value="F:catalase activity"/>
    <property type="evidence" value="ECO:0007669"/>
    <property type="project" value="InterPro"/>
</dbReference>
<reference evidence="2 3" key="2">
    <citation type="submission" date="2018-03" db="EMBL/GenBank/DDBJ databases">
        <title>The ancient ancestry and fast evolution of plastids.</title>
        <authorList>
            <person name="Moore K.R."/>
            <person name="Magnabosco C."/>
            <person name="Momper L."/>
            <person name="Gold D.A."/>
            <person name="Bosak T."/>
            <person name="Fournier G.P."/>
        </authorList>
    </citation>
    <scope>NUCLEOTIDE SEQUENCE [LARGE SCALE GENOMIC DNA]</scope>
    <source>
        <strain evidence="2 3">ULC18</strain>
    </source>
</reference>
<dbReference type="AlphaFoldDB" id="A0A2T1E8W1"/>
<keyword evidence="3" id="KW-1185">Reference proteome</keyword>